<protein>
    <submittedName>
        <fullName evidence="1">Uncharacterized protein</fullName>
    </submittedName>
</protein>
<dbReference type="AlphaFoldDB" id="A0A3M7PK32"/>
<sequence length="84" mass="9401">MRAIEALVGTRVQIGETFMGQLHNLLNLGTVDLNVKLLIFFLNSISFGNLKNDPCGLKYLYDTEIFKSTLVNPVFDYSTNSIAE</sequence>
<dbReference type="Proteomes" id="UP000276133">
    <property type="component" value="Unassembled WGS sequence"/>
</dbReference>
<proteinExistence type="predicted"/>
<reference evidence="1 2" key="1">
    <citation type="journal article" date="2018" name="Sci. Rep.">
        <title>Genomic signatures of local adaptation to the degree of environmental predictability in rotifers.</title>
        <authorList>
            <person name="Franch-Gras L."/>
            <person name="Hahn C."/>
            <person name="Garcia-Roger E.M."/>
            <person name="Carmona M.J."/>
            <person name="Serra M."/>
            <person name="Gomez A."/>
        </authorList>
    </citation>
    <scope>NUCLEOTIDE SEQUENCE [LARGE SCALE GENOMIC DNA]</scope>
    <source>
        <strain evidence="1">HYR1</strain>
    </source>
</reference>
<gene>
    <name evidence="1" type="ORF">BpHYR1_025555</name>
</gene>
<organism evidence="1 2">
    <name type="scientific">Brachionus plicatilis</name>
    <name type="common">Marine rotifer</name>
    <name type="synonym">Brachionus muelleri</name>
    <dbReference type="NCBI Taxonomy" id="10195"/>
    <lineage>
        <taxon>Eukaryota</taxon>
        <taxon>Metazoa</taxon>
        <taxon>Spiralia</taxon>
        <taxon>Gnathifera</taxon>
        <taxon>Rotifera</taxon>
        <taxon>Eurotatoria</taxon>
        <taxon>Monogononta</taxon>
        <taxon>Pseudotrocha</taxon>
        <taxon>Ploima</taxon>
        <taxon>Brachionidae</taxon>
        <taxon>Brachionus</taxon>
    </lineage>
</organism>
<accession>A0A3M7PK32</accession>
<evidence type="ECO:0000313" key="1">
    <source>
        <dbReference type="EMBL" id="RMZ99348.1"/>
    </source>
</evidence>
<keyword evidence="2" id="KW-1185">Reference proteome</keyword>
<comment type="caution">
    <text evidence="1">The sequence shown here is derived from an EMBL/GenBank/DDBJ whole genome shotgun (WGS) entry which is preliminary data.</text>
</comment>
<name>A0A3M7PK32_BRAPC</name>
<evidence type="ECO:0000313" key="2">
    <source>
        <dbReference type="Proteomes" id="UP000276133"/>
    </source>
</evidence>
<dbReference type="EMBL" id="REGN01010260">
    <property type="protein sequence ID" value="RMZ99348.1"/>
    <property type="molecule type" value="Genomic_DNA"/>
</dbReference>